<feature type="region of interest" description="Disordered" evidence="1">
    <location>
        <begin position="1"/>
        <end position="23"/>
    </location>
</feature>
<reference evidence="3" key="1">
    <citation type="journal article" date="2023" name="Mol. Phylogenet. Evol.">
        <title>Genome-scale phylogeny and comparative genomics of the fungal order Sordariales.</title>
        <authorList>
            <person name="Hensen N."/>
            <person name="Bonometti L."/>
            <person name="Westerberg I."/>
            <person name="Brannstrom I.O."/>
            <person name="Guillou S."/>
            <person name="Cros-Aarteil S."/>
            <person name="Calhoun S."/>
            <person name="Haridas S."/>
            <person name="Kuo A."/>
            <person name="Mondo S."/>
            <person name="Pangilinan J."/>
            <person name="Riley R."/>
            <person name="LaButti K."/>
            <person name="Andreopoulos B."/>
            <person name="Lipzen A."/>
            <person name="Chen C."/>
            <person name="Yan M."/>
            <person name="Daum C."/>
            <person name="Ng V."/>
            <person name="Clum A."/>
            <person name="Steindorff A."/>
            <person name="Ohm R.A."/>
            <person name="Martin F."/>
            <person name="Silar P."/>
            <person name="Natvig D.O."/>
            <person name="Lalanne C."/>
            <person name="Gautier V."/>
            <person name="Ament-Velasquez S.L."/>
            <person name="Kruys A."/>
            <person name="Hutchinson M.I."/>
            <person name="Powell A.J."/>
            <person name="Barry K."/>
            <person name="Miller A.N."/>
            <person name="Grigoriev I.V."/>
            <person name="Debuchy R."/>
            <person name="Gladieux P."/>
            <person name="Hiltunen Thoren M."/>
            <person name="Johannesson H."/>
        </authorList>
    </citation>
    <scope>NUCLEOTIDE SEQUENCE</scope>
    <source>
        <strain evidence="3">PSN243</strain>
    </source>
</reference>
<feature type="transmembrane region" description="Helical" evidence="2">
    <location>
        <begin position="212"/>
        <end position="229"/>
    </location>
</feature>
<protein>
    <submittedName>
        <fullName evidence="3">Uncharacterized protein</fullName>
    </submittedName>
</protein>
<dbReference type="AlphaFoldDB" id="A0AAV9GGL6"/>
<dbReference type="EMBL" id="MU865959">
    <property type="protein sequence ID" value="KAK4446106.1"/>
    <property type="molecule type" value="Genomic_DNA"/>
</dbReference>
<evidence type="ECO:0000313" key="3">
    <source>
        <dbReference type="EMBL" id="KAK4446106.1"/>
    </source>
</evidence>
<feature type="transmembrane region" description="Helical" evidence="2">
    <location>
        <begin position="173"/>
        <end position="200"/>
    </location>
</feature>
<reference evidence="3" key="2">
    <citation type="submission" date="2023-05" db="EMBL/GenBank/DDBJ databases">
        <authorList>
            <consortium name="Lawrence Berkeley National Laboratory"/>
            <person name="Steindorff A."/>
            <person name="Hensen N."/>
            <person name="Bonometti L."/>
            <person name="Westerberg I."/>
            <person name="Brannstrom I.O."/>
            <person name="Guillou S."/>
            <person name="Cros-Aarteil S."/>
            <person name="Calhoun S."/>
            <person name="Haridas S."/>
            <person name="Kuo A."/>
            <person name="Mondo S."/>
            <person name="Pangilinan J."/>
            <person name="Riley R."/>
            <person name="Labutti K."/>
            <person name="Andreopoulos B."/>
            <person name="Lipzen A."/>
            <person name="Chen C."/>
            <person name="Yanf M."/>
            <person name="Daum C."/>
            <person name="Ng V."/>
            <person name="Clum A."/>
            <person name="Ohm R."/>
            <person name="Martin F."/>
            <person name="Silar P."/>
            <person name="Natvig D."/>
            <person name="Lalanne C."/>
            <person name="Gautier V."/>
            <person name="Ament-Velasquez S.L."/>
            <person name="Kruys A."/>
            <person name="Hutchinson M.I."/>
            <person name="Powell A.J."/>
            <person name="Barry K."/>
            <person name="Miller A.N."/>
            <person name="Grigoriev I.V."/>
            <person name="Debuchy R."/>
            <person name="Gladieux P."/>
            <person name="Thoren M.H."/>
            <person name="Johannesson H."/>
        </authorList>
    </citation>
    <scope>NUCLEOTIDE SEQUENCE</scope>
    <source>
        <strain evidence="3">PSN243</strain>
    </source>
</reference>
<evidence type="ECO:0000313" key="4">
    <source>
        <dbReference type="Proteomes" id="UP001321760"/>
    </source>
</evidence>
<keyword evidence="2" id="KW-1133">Transmembrane helix</keyword>
<evidence type="ECO:0000256" key="2">
    <source>
        <dbReference type="SAM" id="Phobius"/>
    </source>
</evidence>
<gene>
    <name evidence="3" type="ORF">QBC34DRAFT_470208</name>
</gene>
<keyword evidence="4" id="KW-1185">Reference proteome</keyword>
<keyword evidence="2" id="KW-0812">Transmembrane</keyword>
<organism evidence="3 4">
    <name type="scientific">Podospora aff. communis PSN243</name>
    <dbReference type="NCBI Taxonomy" id="3040156"/>
    <lineage>
        <taxon>Eukaryota</taxon>
        <taxon>Fungi</taxon>
        <taxon>Dikarya</taxon>
        <taxon>Ascomycota</taxon>
        <taxon>Pezizomycotina</taxon>
        <taxon>Sordariomycetes</taxon>
        <taxon>Sordariomycetidae</taxon>
        <taxon>Sordariales</taxon>
        <taxon>Podosporaceae</taxon>
        <taxon>Podospora</taxon>
    </lineage>
</organism>
<feature type="transmembrane region" description="Helical" evidence="2">
    <location>
        <begin position="66"/>
        <end position="86"/>
    </location>
</feature>
<name>A0AAV9GGL6_9PEZI</name>
<feature type="transmembrane region" description="Helical" evidence="2">
    <location>
        <begin position="135"/>
        <end position="153"/>
    </location>
</feature>
<feature type="transmembrane region" description="Helical" evidence="2">
    <location>
        <begin position="249"/>
        <end position="269"/>
    </location>
</feature>
<accession>A0AAV9GGL6</accession>
<comment type="caution">
    <text evidence="3">The sequence shown here is derived from an EMBL/GenBank/DDBJ whole genome shotgun (WGS) entry which is preliminary data.</text>
</comment>
<dbReference type="PANTHER" id="PTHR35184:SF1">
    <property type="entry name" value="INTEGRAL MEMBRANE PROTEIN"/>
    <property type="match status" value="1"/>
</dbReference>
<sequence>MSPAPSPSTIQPELPRSAPTTPHPTPLPDIPICAVLLLLFLSAIPLHLHRPKTTPSPRTVPLPARLLLIFTLLRTTALALRIATAARPASSGLAIASSAFTSAGVAILLVLNLVLTRRWLRDYSRFGHGVHLLRLFRFLVFCVISCLVMVVSASVDRFFLRDEGNLRSARDVVRAGMCILLGLAGVPVAGVGVGMVPGVREGEKMREDGRRGWVRMGALVGTAVLLMVEVGFRTGVEFQTAEGWWNGRAALYCFVFGVEVVVVWVYGVVRVLGVEM</sequence>
<keyword evidence="2" id="KW-0472">Membrane</keyword>
<feature type="transmembrane region" description="Helical" evidence="2">
    <location>
        <begin position="92"/>
        <end position="115"/>
    </location>
</feature>
<dbReference type="Proteomes" id="UP001321760">
    <property type="component" value="Unassembled WGS sequence"/>
</dbReference>
<evidence type="ECO:0000256" key="1">
    <source>
        <dbReference type="SAM" id="MobiDB-lite"/>
    </source>
</evidence>
<dbReference type="PANTHER" id="PTHR35184">
    <property type="entry name" value="YALI0C10208P"/>
    <property type="match status" value="1"/>
</dbReference>
<proteinExistence type="predicted"/>
<feature type="transmembrane region" description="Helical" evidence="2">
    <location>
        <begin position="27"/>
        <end position="46"/>
    </location>
</feature>